<dbReference type="EMBL" id="REGN01003905">
    <property type="protein sequence ID" value="RNA20188.1"/>
    <property type="molecule type" value="Genomic_DNA"/>
</dbReference>
<dbReference type="OrthoDB" id="7301133at2759"/>
<comment type="caution">
    <text evidence="2">The sequence shown here is derived from an EMBL/GenBank/DDBJ whole genome shotgun (WGS) entry which is preliminary data.</text>
</comment>
<dbReference type="EC" id="3.6.1.15" evidence="2"/>
<keyword evidence="3" id="KW-1185">Reference proteome</keyword>
<evidence type="ECO:0000313" key="2">
    <source>
        <dbReference type="EMBL" id="RNA20188.1"/>
    </source>
</evidence>
<dbReference type="AlphaFoldDB" id="A0A3M7RAA3"/>
<keyword evidence="1" id="KW-0472">Membrane</keyword>
<keyword evidence="1" id="KW-0812">Transmembrane</keyword>
<sequence>MVNPPELVELDLESICLILNQETSDWKVIRDIILKENFILQIPYQEDTSIQESSSIIFVAIVKKPSIEFVWLSSESEDEANEVSSNQSGQISRKSSLCTVPKESLNENLNDTVNDDSLNFYLYFFLYIFLIKLFNIV</sequence>
<organism evidence="2 3">
    <name type="scientific">Brachionus plicatilis</name>
    <name type="common">Marine rotifer</name>
    <name type="synonym">Brachionus muelleri</name>
    <dbReference type="NCBI Taxonomy" id="10195"/>
    <lineage>
        <taxon>Eukaryota</taxon>
        <taxon>Metazoa</taxon>
        <taxon>Spiralia</taxon>
        <taxon>Gnathifera</taxon>
        <taxon>Rotifera</taxon>
        <taxon>Eurotatoria</taxon>
        <taxon>Monogononta</taxon>
        <taxon>Pseudotrocha</taxon>
        <taxon>Ploima</taxon>
        <taxon>Brachionidae</taxon>
        <taxon>Brachionus</taxon>
    </lineage>
</organism>
<keyword evidence="1" id="KW-1133">Transmembrane helix</keyword>
<reference evidence="2 3" key="1">
    <citation type="journal article" date="2018" name="Sci. Rep.">
        <title>Genomic signatures of local adaptation to the degree of environmental predictability in rotifers.</title>
        <authorList>
            <person name="Franch-Gras L."/>
            <person name="Hahn C."/>
            <person name="Garcia-Roger E.M."/>
            <person name="Carmona M.J."/>
            <person name="Serra M."/>
            <person name="Gomez A."/>
        </authorList>
    </citation>
    <scope>NUCLEOTIDE SEQUENCE [LARGE SCALE GENOMIC DNA]</scope>
    <source>
        <strain evidence="2">HYR1</strain>
    </source>
</reference>
<evidence type="ECO:0000256" key="1">
    <source>
        <dbReference type="SAM" id="Phobius"/>
    </source>
</evidence>
<dbReference type="GO" id="GO:0017111">
    <property type="term" value="F:ribonucleoside triphosphate phosphatase activity"/>
    <property type="evidence" value="ECO:0007669"/>
    <property type="project" value="UniProtKB-EC"/>
</dbReference>
<dbReference type="EC" id="3.6.1.3" evidence="2"/>
<accession>A0A3M7RAA3</accession>
<name>A0A3M7RAA3_BRAPC</name>
<gene>
    <name evidence="2" type="ORF">BpHYR1_018598</name>
</gene>
<dbReference type="STRING" id="10195.A0A3M7RAA3"/>
<evidence type="ECO:0000313" key="3">
    <source>
        <dbReference type="Proteomes" id="UP000276133"/>
    </source>
</evidence>
<protein>
    <submittedName>
        <fullName evidence="2">Cytoplasmic dynein 1 heavy chain 1 isoform X2</fullName>
        <ecNumber evidence="2">3.6.1.15</ecNumber>
        <ecNumber evidence="2">3.6.1.3</ecNumber>
    </submittedName>
</protein>
<feature type="transmembrane region" description="Helical" evidence="1">
    <location>
        <begin position="118"/>
        <end position="136"/>
    </location>
</feature>
<proteinExistence type="predicted"/>
<dbReference type="Proteomes" id="UP000276133">
    <property type="component" value="Unassembled WGS sequence"/>
</dbReference>
<keyword evidence="2" id="KW-0378">Hydrolase</keyword>